<reference evidence="2 3" key="1">
    <citation type="submission" date="2018-06" db="EMBL/GenBank/DDBJ databases">
        <authorList>
            <consortium name="Pathogen Informatics"/>
            <person name="Doyle S."/>
        </authorList>
    </citation>
    <scope>NUCLEOTIDE SEQUENCE [LARGE SCALE GENOMIC DNA]</scope>
    <source>
        <strain evidence="2 3">NCTC12022</strain>
    </source>
</reference>
<evidence type="ECO:0000259" key="1">
    <source>
        <dbReference type="Pfam" id="PF01610"/>
    </source>
</evidence>
<dbReference type="NCBIfam" id="NF033550">
    <property type="entry name" value="transpos_ISL3"/>
    <property type="match status" value="1"/>
</dbReference>
<dbReference type="AlphaFoldDB" id="A0A2X1SUB9"/>
<proteinExistence type="predicted"/>
<name>A0A2X1SUB9_9GAMM</name>
<dbReference type="PANTHER" id="PTHR33498:SF1">
    <property type="entry name" value="TRANSPOSASE FOR INSERTION SEQUENCE ELEMENT IS1557"/>
    <property type="match status" value="1"/>
</dbReference>
<dbReference type="EMBL" id="UASS01000003">
    <property type="protein sequence ID" value="SPX59854.1"/>
    <property type="molecule type" value="Genomic_DNA"/>
</dbReference>
<dbReference type="PANTHER" id="PTHR33498">
    <property type="entry name" value="TRANSPOSASE FOR INSERTION SEQUENCE ELEMENT IS1557"/>
    <property type="match status" value="1"/>
</dbReference>
<dbReference type="Pfam" id="PF01610">
    <property type="entry name" value="DDE_Tnp_ISL3"/>
    <property type="match status" value="1"/>
</dbReference>
<evidence type="ECO:0000313" key="3">
    <source>
        <dbReference type="Proteomes" id="UP000251942"/>
    </source>
</evidence>
<gene>
    <name evidence="2" type="ORF">NCTC12022_00565</name>
</gene>
<accession>A0A2X1SUB9</accession>
<dbReference type="InterPro" id="IPR047951">
    <property type="entry name" value="Transpos_ISL3"/>
</dbReference>
<dbReference type="RefSeq" id="WP_112854595.1">
    <property type="nucleotide sequence ID" value="NZ_UASS01000003.1"/>
</dbReference>
<sequence length="424" mass="48678">MNNKSKQSITIPAEVLGLSDVEVESVTTALRARQITIRVVSTKDEILCRTCNRPTNPHGRGRLLRLRHLPILGKETTIELIPRRGRCPHCDGGPTTTQRLDWYDTNSKFTRPYEQHLLFELINSTVADVSRKEDVDYHALEALIDKYIEEEVDFNTIDDIGVLGLDDISLKKGYRDFVTIVSYRCNDEVRLLAVLDGRERATVEAFLRKIPERLKQTVRAVCCDLYEGYINASKAVFGDTVPVVADRFHVRKLYGKGLIALRKSELKRLKKELSETDYKNLKPAIAVLRKQKDYFTDDEKKVVEPLFNLSPKLQLAYQLSHELTAVFNSHLTPSEAKALFVEWIDRVSASKIKCFNRFVKTLNKHMDIIANYFNARNNSGFVEGFNNKVKVLKRRCYGLSNVTRLFQRLMLDLTGFERFNPAMA</sequence>
<protein>
    <submittedName>
        <fullName evidence="2">Transposase-like protein</fullName>
    </submittedName>
</protein>
<dbReference type="Proteomes" id="UP000251942">
    <property type="component" value="Unassembled WGS sequence"/>
</dbReference>
<dbReference type="InterPro" id="IPR002560">
    <property type="entry name" value="Transposase_DDE"/>
</dbReference>
<organism evidence="2 3">
    <name type="scientific">Legionella feeleii</name>
    <dbReference type="NCBI Taxonomy" id="453"/>
    <lineage>
        <taxon>Bacteria</taxon>
        <taxon>Pseudomonadati</taxon>
        <taxon>Pseudomonadota</taxon>
        <taxon>Gammaproteobacteria</taxon>
        <taxon>Legionellales</taxon>
        <taxon>Legionellaceae</taxon>
        <taxon>Legionella</taxon>
    </lineage>
</organism>
<evidence type="ECO:0000313" key="2">
    <source>
        <dbReference type="EMBL" id="SPX59854.1"/>
    </source>
</evidence>
<feature type="domain" description="Transposase IS204/IS1001/IS1096/IS1165 DDE" evidence="1">
    <location>
        <begin position="163"/>
        <end position="408"/>
    </location>
</feature>